<dbReference type="GeneID" id="98157776"/>
<sequence>MPPKVALITGGASGMGLAVATALSALPSWEIHILDINSKRGSDAASTLARTSFHYADVTKYNTLSEAFQNAFIRHNRLNFVFANAGMIERFNFYDPCPGQTTDSKSITPPPEPDLLSIDADLKGVILTTYLAQHYFRASPDQGRGASLVLTASCGGLYPSYYSPLYSSAKFGVVGFMRSIAQHFKARGVRANAICPGIVRTNLVDTKGWSAFPQHRFTEMDSVVRVVLRLAGVSEDQGTGQGNGEGDGDSGLTDAKGTHLPTERLFGLAVEISDSGVYFREQHPFCDEGMREVMEATVLENQVGAILDK</sequence>
<proteinExistence type="inferred from homology"/>
<dbReference type="PANTHER" id="PTHR44229:SF4">
    <property type="entry name" value="15-HYDROXYPROSTAGLANDIN DEHYDROGENASE [NAD(+)]"/>
    <property type="match status" value="1"/>
</dbReference>
<dbReference type="EMBL" id="JBFXLR010000101">
    <property type="protein sequence ID" value="KAL2837199.1"/>
    <property type="molecule type" value="Genomic_DNA"/>
</dbReference>
<evidence type="ECO:0000313" key="5">
    <source>
        <dbReference type="EMBL" id="KAL2837199.1"/>
    </source>
</evidence>
<keyword evidence="3" id="KW-0560">Oxidoreductase</keyword>
<keyword evidence="2" id="KW-0521">NADP</keyword>
<protein>
    <recommendedName>
        <fullName evidence="7">NAD(P)-binding protein</fullName>
    </recommendedName>
</protein>
<dbReference type="SUPFAM" id="SSF51735">
    <property type="entry name" value="NAD(P)-binding Rossmann-fold domains"/>
    <property type="match status" value="1"/>
</dbReference>
<dbReference type="InterPro" id="IPR036291">
    <property type="entry name" value="NAD(P)-bd_dom_sf"/>
</dbReference>
<comment type="similarity">
    <text evidence="1">Belongs to the short-chain dehydrogenases/reductases (SDR) family.</text>
</comment>
<accession>A0ABR4JB62</accession>
<dbReference type="RefSeq" id="XP_070892429.1">
    <property type="nucleotide sequence ID" value="XM_071042612.1"/>
</dbReference>
<evidence type="ECO:0000313" key="6">
    <source>
        <dbReference type="Proteomes" id="UP001610444"/>
    </source>
</evidence>
<gene>
    <name evidence="5" type="ORF">BJX68DRAFT_25275</name>
</gene>
<evidence type="ECO:0000256" key="2">
    <source>
        <dbReference type="ARBA" id="ARBA00022857"/>
    </source>
</evidence>
<organism evidence="5 6">
    <name type="scientific">Aspergillus pseudodeflectus</name>
    <dbReference type="NCBI Taxonomy" id="176178"/>
    <lineage>
        <taxon>Eukaryota</taxon>
        <taxon>Fungi</taxon>
        <taxon>Dikarya</taxon>
        <taxon>Ascomycota</taxon>
        <taxon>Pezizomycotina</taxon>
        <taxon>Eurotiomycetes</taxon>
        <taxon>Eurotiomycetidae</taxon>
        <taxon>Eurotiales</taxon>
        <taxon>Aspergillaceae</taxon>
        <taxon>Aspergillus</taxon>
        <taxon>Aspergillus subgen. Nidulantes</taxon>
    </lineage>
</organism>
<dbReference type="PRINTS" id="PR00081">
    <property type="entry name" value="GDHRDH"/>
</dbReference>
<evidence type="ECO:0000256" key="1">
    <source>
        <dbReference type="ARBA" id="ARBA00006484"/>
    </source>
</evidence>
<dbReference type="Gene3D" id="3.40.50.720">
    <property type="entry name" value="NAD(P)-binding Rossmann-like Domain"/>
    <property type="match status" value="1"/>
</dbReference>
<dbReference type="Proteomes" id="UP001610444">
    <property type="component" value="Unassembled WGS sequence"/>
</dbReference>
<evidence type="ECO:0008006" key="7">
    <source>
        <dbReference type="Google" id="ProtNLM"/>
    </source>
</evidence>
<dbReference type="PANTHER" id="PTHR44229">
    <property type="entry name" value="15-HYDROXYPROSTAGLANDIN DEHYDROGENASE [NAD(+)]"/>
    <property type="match status" value="1"/>
</dbReference>
<keyword evidence="6" id="KW-1185">Reference proteome</keyword>
<feature type="region of interest" description="Disordered" evidence="4">
    <location>
        <begin position="235"/>
        <end position="256"/>
    </location>
</feature>
<evidence type="ECO:0000256" key="4">
    <source>
        <dbReference type="SAM" id="MobiDB-lite"/>
    </source>
</evidence>
<name>A0ABR4JB62_9EURO</name>
<dbReference type="InterPro" id="IPR020904">
    <property type="entry name" value="Sc_DH/Rdtase_CS"/>
</dbReference>
<dbReference type="Pfam" id="PF00106">
    <property type="entry name" value="adh_short"/>
    <property type="match status" value="1"/>
</dbReference>
<dbReference type="PROSITE" id="PS00061">
    <property type="entry name" value="ADH_SHORT"/>
    <property type="match status" value="1"/>
</dbReference>
<comment type="caution">
    <text evidence="5">The sequence shown here is derived from an EMBL/GenBank/DDBJ whole genome shotgun (WGS) entry which is preliminary data.</text>
</comment>
<evidence type="ECO:0000256" key="3">
    <source>
        <dbReference type="ARBA" id="ARBA00023002"/>
    </source>
</evidence>
<dbReference type="InterPro" id="IPR002347">
    <property type="entry name" value="SDR_fam"/>
</dbReference>
<reference evidence="5 6" key="1">
    <citation type="submission" date="2024-07" db="EMBL/GenBank/DDBJ databases">
        <title>Section-level genome sequencing and comparative genomics of Aspergillus sections Usti and Cavernicolus.</title>
        <authorList>
            <consortium name="Lawrence Berkeley National Laboratory"/>
            <person name="Nybo J.L."/>
            <person name="Vesth T.C."/>
            <person name="Theobald S."/>
            <person name="Frisvad J.C."/>
            <person name="Larsen T.O."/>
            <person name="Kjaerboelling I."/>
            <person name="Rothschild-Mancinelli K."/>
            <person name="Lyhne E.K."/>
            <person name="Kogle M.E."/>
            <person name="Barry K."/>
            <person name="Clum A."/>
            <person name="Na H."/>
            <person name="Ledsgaard L."/>
            <person name="Lin J."/>
            <person name="Lipzen A."/>
            <person name="Kuo A."/>
            <person name="Riley R."/>
            <person name="Mondo S."/>
            <person name="LaButti K."/>
            <person name="Haridas S."/>
            <person name="Pangalinan J."/>
            <person name="Salamov A.A."/>
            <person name="Simmons B.A."/>
            <person name="Magnuson J.K."/>
            <person name="Chen J."/>
            <person name="Drula E."/>
            <person name="Henrissat B."/>
            <person name="Wiebenga A."/>
            <person name="Lubbers R.J."/>
            <person name="Gomes A.C."/>
            <person name="Macurrencykelacurrency M.R."/>
            <person name="Stajich J."/>
            <person name="Grigoriev I.V."/>
            <person name="Mortensen U.H."/>
            <person name="De vries R.P."/>
            <person name="Baker S.E."/>
            <person name="Andersen M.R."/>
        </authorList>
    </citation>
    <scope>NUCLEOTIDE SEQUENCE [LARGE SCALE GENOMIC DNA]</scope>
    <source>
        <strain evidence="5 6">CBS 756.74</strain>
    </source>
</reference>